<evidence type="ECO:0000313" key="2">
    <source>
        <dbReference type="Proteomes" id="UP000261079"/>
    </source>
</evidence>
<gene>
    <name evidence="1" type="ORF">DW905_04725</name>
</gene>
<dbReference type="RefSeq" id="WP_147323070.1">
    <property type="nucleotide sequence ID" value="NZ_DAWCSF010000013.1"/>
</dbReference>
<dbReference type="EMBL" id="QVEZ01000002">
    <property type="protein sequence ID" value="RGC06577.1"/>
    <property type="molecule type" value="Genomic_DNA"/>
</dbReference>
<reference evidence="1 2" key="1">
    <citation type="submission" date="2018-08" db="EMBL/GenBank/DDBJ databases">
        <title>A genome reference for cultivated species of the human gut microbiota.</title>
        <authorList>
            <person name="Zou Y."/>
            <person name="Xue W."/>
            <person name="Luo G."/>
        </authorList>
    </citation>
    <scope>NUCLEOTIDE SEQUENCE [LARGE SCALE GENOMIC DNA]</scope>
    <source>
        <strain evidence="1 2">AM42-11AC</strain>
    </source>
</reference>
<dbReference type="AlphaFoldDB" id="A0A3E2V7P5"/>
<protein>
    <submittedName>
        <fullName evidence="1">Uncharacterized protein</fullName>
    </submittedName>
</protein>
<accession>A0A3E2V7P5</accession>
<organism evidence="1 2">
    <name type="scientific">Faecalibacterium prausnitzii</name>
    <dbReference type="NCBI Taxonomy" id="853"/>
    <lineage>
        <taxon>Bacteria</taxon>
        <taxon>Bacillati</taxon>
        <taxon>Bacillota</taxon>
        <taxon>Clostridia</taxon>
        <taxon>Eubacteriales</taxon>
        <taxon>Oscillospiraceae</taxon>
        <taxon>Faecalibacterium</taxon>
    </lineage>
</organism>
<sequence>MIVLNIKCKNPEEMAKFRDRMCEALVGSPAFKNNEIAVCDFTDLDKAFSIFIGNSNDHDVEYDLIDTNFMER</sequence>
<evidence type="ECO:0000313" key="1">
    <source>
        <dbReference type="EMBL" id="RGC06577.1"/>
    </source>
</evidence>
<proteinExistence type="predicted"/>
<name>A0A3E2V7P5_9FIRM</name>
<comment type="caution">
    <text evidence="1">The sequence shown here is derived from an EMBL/GenBank/DDBJ whole genome shotgun (WGS) entry which is preliminary data.</text>
</comment>
<dbReference type="Proteomes" id="UP000261079">
    <property type="component" value="Unassembled WGS sequence"/>
</dbReference>